<dbReference type="AlphaFoldDB" id="A0A918PD59"/>
<protein>
    <submittedName>
        <fullName evidence="2">Uncharacterized protein</fullName>
    </submittedName>
</protein>
<dbReference type="Proteomes" id="UP000622166">
    <property type="component" value="Unassembled WGS sequence"/>
</dbReference>
<proteinExistence type="predicted"/>
<evidence type="ECO:0000313" key="2">
    <source>
        <dbReference type="EMBL" id="GGZ01149.1"/>
    </source>
</evidence>
<feature type="compositionally biased region" description="Basic residues" evidence="1">
    <location>
        <begin position="44"/>
        <end position="65"/>
    </location>
</feature>
<accession>A0A918PD59</accession>
<comment type="caution">
    <text evidence="2">The sequence shown here is derived from an EMBL/GenBank/DDBJ whole genome shotgun (WGS) entry which is preliminary data.</text>
</comment>
<name>A0A918PD59_9ACTN</name>
<evidence type="ECO:0000313" key="3">
    <source>
        <dbReference type="Proteomes" id="UP000622166"/>
    </source>
</evidence>
<dbReference type="EMBL" id="BMVW01000002">
    <property type="protein sequence ID" value="GGZ01149.1"/>
    <property type="molecule type" value="Genomic_DNA"/>
</dbReference>
<gene>
    <name evidence="2" type="ORF">GCM10010365_20150</name>
</gene>
<sequence length="65" mass="7621">MHRPDPLTGLRKPTDDRFREVLYNTLLAEELGFDGFGVGERHERRCRRTSGARSSRTRYGGRRTR</sequence>
<reference evidence="2" key="2">
    <citation type="submission" date="2020-09" db="EMBL/GenBank/DDBJ databases">
        <authorList>
            <person name="Sun Q."/>
            <person name="Ohkuma M."/>
        </authorList>
    </citation>
    <scope>NUCLEOTIDE SEQUENCE</scope>
    <source>
        <strain evidence="2">JCM 4815</strain>
    </source>
</reference>
<reference evidence="2" key="1">
    <citation type="journal article" date="2014" name="Int. J. Syst. Evol. Microbiol.">
        <title>Complete genome sequence of Corynebacterium casei LMG S-19264T (=DSM 44701T), isolated from a smear-ripened cheese.</title>
        <authorList>
            <consortium name="US DOE Joint Genome Institute (JGI-PGF)"/>
            <person name="Walter F."/>
            <person name="Albersmeier A."/>
            <person name="Kalinowski J."/>
            <person name="Ruckert C."/>
        </authorList>
    </citation>
    <scope>NUCLEOTIDE SEQUENCE</scope>
    <source>
        <strain evidence="2">JCM 4815</strain>
    </source>
</reference>
<evidence type="ECO:0000256" key="1">
    <source>
        <dbReference type="SAM" id="MobiDB-lite"/>
    </source>
</evidence>
<organism evidence="2 3">
    <name type="scientific">Streptomyces poonensis</name>
    <dbReference type="NCBI Taxonomy" id="68255"/>
    <lineage>
        <taxon>Bacteria</taxon>
        <taxon>Bacillati</taxon>
        <taxon>Actinomycetota</taxon>
        <taxon>Actinomycetes</taxon>
        <taxon>Kitasatosporales</taxon>
        <taxon>Streptomycetaceae</taxon>
        <taxon>Streptomyces</taxon>
    </lineage>
</organism>
<keyword evidence="3" id="KW-1185">Reference proteome</keyword>
<feature type="region of interest" description="Disordered" evidence="1">
    <location>
        <begin position="43"/>
        <end position="65"/>
    </location>
</feature>